<protein>
    <submittedName>
        <fullName evidence="2">Uncharacterized protein</fullName>
    </submittedName>
</protein>
<dbReference type="EMBL" id="JALLAZ020000542">
    <property type="protein sequence ID" value="KAL3792705.1"/>
    <property type="molecule type" value="Genomic_DNA"/>
</dbReference>
<feature type="transmembrane region" description="Helical" evidence="1">
    <location>
        <begin position="26"/>
        <end position="45"/>
    </location>
</feature>
<organism evidence="2 3">
    <name type="scientific">Stephanodiscus triporus</name>
    <dbReference type="NCBI Taxonomy" id="2934178"/>
    <lineage>
        <taxon>Eukaryota</taxon>
        <taxon>Sar</taxon>
        <taxon>Stramenopiles</taxon>
        <taxon>Ochrophyta</taxon>
        <taxon>Bacillariophyta</taxon>
        <taxon>Coscinodiscophyceae</taxon>
        <taxon>Thalassiosirophycidae</taxon>
        <taxon>Stephanodiscales</taxon>
        <taxon>Stephanodiscaceae</taxon>
        <taxon>Stephanodiscus</taxon>
    </lineage>
</organism>
<dbReference type="Proteomes" id="UP001530315">
    <property type="component" value="Unassembled WGS sequence"/>
</dbReference>
<keyword evidence="1" id="KW-0472">Membrane</keyword>
<sequence>MVKSFLQKYGPTAIARGLWGNGPIPIRYKILFLGQGLIFTLAIWIRTKDVEKAQKMKKLMDAEKHRSEMRGEGGDES</sequence>
<evidence type="ECO:0000313" key="3">
    <source>
        <dbReference type="Proteomes" id="UP001530315"/>
    </source>
</evidence>
<accession>A0ABD3Q394</accession>
<dbReference type="AlphaFoldDB" id="A0ABD3Q394"/>
<gene>
    <name evidence="2" type="ORF">ACHAW5_005810</name>
</gene>
<keyword evidence="1" id="KW-0812">Transmembrane</keyword>
<name>A0ABD3Q394_9STRA</name>
<reference evidence="2 3" key="1">
    <citation type="submission" date="2024-10" db="EMBL/GenBank/DDBJ databases">
        <title>Updated reference genomes for cyclostephanoid diatoms.</title>
        <authorList>
            <person name="Roberts W.R."/>
            <person name="Alverson A.J."/>
        </authorList>
    </citation>
    <scope>NUCLEOTIDE SEQUENCE [LARGE SCALE GENOMIC DNA]</scope>
    <source>
        <strain evidence="2 3">AJA276-08</strain>
    </source>
</reference>
<keyword evidence="3" id="KW-1185">Reference proteome</keyword>
<keyword evidence="1" id="KW-1133">Transmembrane helix</keyword>
<evidence type="ECO:0000313" key="2">
    <source>
        <dbReference type="EMBL" id="KAL3792705.1"/>
    </source>
</evidence>
<proteinExistence type="predicted"/>
<evidence type="ECO:0000256" key="1">
    <source>
        <dbReference type="SAM" id="Phobius"/>
    </source>
</evidence>
<comment type="caution">
    <text evidence="2">The sequence shown here is derived from an EMBL/GenBank/DDBJ whole genome shotgun (WGS) entry which is preliminary data.</text>
</comment>